<name>A0ABN2QIM0_9ACTN</name>
<protein>
    <submittedName>
        <fullName evidence="2">Uncharacterized protein</fullName>
    </submittedName>
</protein>
<evidence type="ECO:0000256" key="1">
    <source>
        <dbReference type="SAM" id="MobiDB-lite"/>
    </source>
</evidence>
<evidence type="ECO:0000313" key="3">
    <source>
        <dbReference type="Proteomes" id="UP001500571"/>
    </source>
</evidence>
<comment type="caution">
    <text evidence="2">The sequence shown here is derived from an EMBL/GenBank/DDBJ whole genome shotgun (WGS) entry which is preliminary data.</text>
</comment>
<proteinExistence type="predicted"/>
<dbReference type="RefSeq" id="WP_344042980.1">
    <property type="nucleotide sequence ID" value="NZ_BAAAPB010000001.1"/>
</dbReference>
<feature type="region of interest" description="Disordered" evidence="1">
    <location>
        <begin position="26"/>
        <end position="48"/>
    </location>
</feature>
<dbReference type="Proteomes" id="UP001500571">
    <property type="component" value="Unassembled WGS sequence"/>
</dbReference>
<sequence>MSDRLAPRDVDRLLRAERRWLEQARERLHRPARLTRPAPTADTEESDR</sequence>
<gene>
    <name evidence="2" type="ORF">GCM10009798_09760</name>
</gene>
<accession>A0ABN2QIM0</accession>
<organism evidence="2 3">
    <name type="scientific">Nocardioides panacihumi</name>
    <dbReference type="NCBI Taxonomy" id="400774"/>
    <lineage>
        <taxon>Bacteria</taxon>
        <taxon>Bacillati</taxon>
        <taxon>Actinomycetota</taxon>
        <taxon>Actinomycetes</taxon>
        <taxon>Propionibacteriales</taxon>
        <taxon>Nocardioidaceae</taxon>
        <taxon>Nocardioides</taxon>
    </lineage>
</organism>
<keyword evidence="3" id="KW-1185">Reference proteome</keyword>
<reference evidence="2 3" key="1">
    <citation type="journal article" date="2019" name="Int. J. Syst. Evol. Microbiol.">
        <title>The Global Catalogue of Microorganisms (GCM) 10K type strain sequencing project: providing services to taxonomists for standard genome sequencing and annotation.</title>
        <authorList>
            <consortium name="The Broad Institute Genomics Platform"/>
            <consortium name="The Broad Institute Genome Sequencing Center for Infectious Disease"/>
            <person name="Wu L."/>
            <person name="Ma J."/>
        </authorList>
    </citation>
    <scope>NUCLEOTIDE SEQUENCE [LARGE SCALE GENOMIC DNA]</scope>
    <source>
        <strain evidence="2 3">JCM 15309</strain>
    </source>
</reference>
<dbReference type="EMBL" id="BAAAPB010000001">
    <property type="protein sequence ID" value="GAA1952574.1"/>
    <property type="molecule type" value="Genomic_DNA"/>
</dbReference>
<evidence type="ECO:0000313" key="2">
    <source>
        <dbReference type="EMBL" id="GAA1952574.1"/>
    </source>
</evidence>